<feature type="non-terminal residue" evidence="1">
    <location>
        <position position="1"/>
    </location>
</feature>
<accession>A0A2H0KM92</accession>
<comment type="caution">
    <text evidence="1">The sequence shown here is derived from an EMBL/GenBank/DDBJ whole genome shotgun (WGS) entry which is preliminary data.</text>
</comment>
<dbReference type="Proteomes" id="UP000229570">
    <property type="component" value="Unassembled WGS sequence"/>
</dbReference>
<dbReference type="AlphaFoldDB" id="A0A2H0KM92"/>
<reference evidence="1 2" key="1">
    <citation type="submission" date="2017-09" db="EMBL/GenBank/DDBJ databases">
        <title>Depth-based differentiation of microbial function through sediment-hosted aquifers and enrichment of novel symbionts in the deep terrestrial subsurface.</title>
        <authorList>
            <person name="Probst A.J."/>
            <person name="Ladd B."/>
            <person name="Jarett J.K."/>
            <person name="Geller-Mcgrath D.E."/>
            <person name="Sieber C.M."/>
            <person name="Emerson J.B."/>
            <person name="Anantharaman K."/>
            <person name="Thomas B.C."/>
            <person name="Malmstrom R."/>
            <person name="Stieglmeier M."/>
            <person name="Klingl A."/>
            <person name="Woyke T."/>
            <person name="Ryan C.M."/>
            <person name="Banfield J.F."/>
        </authorList>
    </citation>
    <scope>NUCLEOTIDE SEQUENCE [LARGE SCALE GENOMIC DNA]</scope>
    <source>
        <strain evidence="1">CG11_big_fil_rev_8_21_14_0_20_35_14</strain>
    </source>
</reference>
<organism evidence="1 2">
    <name type="scientific">Candidatus Roizmanbacteria bacterium CG11_big_fil_rev_8_21_14_0_20_35_14</name>
    <dbReference type="NCBI Taxonomy" id="1974855"/>
    <lineage>
        <taxon>Bacteria</taxon>
        <taxon>Candidatus Roizmaniibacteriota</taxon>
    </lineage>
</organism>
<proteinExistence type="predicted"/>
<gene>
    <name evidence="1" type="ORF">COV86_03330</name>
</gene>
<dbReference type="SUPFAM" id="SSF53244">
    <property type="entry name" value="MurD-like peptide ligases, peptide-binding domain"/>
    <property type="match status" value="1"/>
</dbReference>
<evidence type="ECO:0000313" key="2">
    <source>
        <dbReference type="Proteomes" id="UP000229570"/>
    </source>
</evidence>
<dbReference type="EMBL" id="PCVL01000046">
    <property type="protein sequence ID" value="PIQ72390.1"/>
    <property type="molecule type" value="Genomic_DNA"/>
</dbReference>
<evidence type="ECO:0008006" key="3">
    <source>
        <dbReference type="Google" id="ProtNLM"/>
    </source>
</evidence>
<name>A0A2H0KM92_9BACT</name>
<dbReference type="GO" id="GO:0016881">
    <property type="term" value="F:acid-amino acid ligase activity"/>
    <property type="evidence" value="ECO:0007669"/>
    <property type="project" value="InterPro"/>
</dbReference>
<dbReference type="Gene3D" id="3.90.190.20">
    <property type="entry name" value="Mur ligase, C-terminal domain"/>
    <property type="match status" value="1"/>
</dbReference>
<sequence length="71" mass="8424">GKIFNIIQLQKKQQLLRFFKTTSMEEAIKFAYQYTPKGQICLLSCASPSYSLWKNFEEKGNEFQKYVKKYA</sequence>
<protein>
    <recommendedName>
        <fullName evidence="3">UDP-N-acetylmuramoyl-L-alanine--D-glutamate ligase</fullName>
    </recommendedName>
</protein>
<dbReference type="InterPro" id="IPR036615">
    <property type="entry name" value="Mur_ligase_C_dom_sf"/>
</dbReference>
<evidence type="ECO:0000313" key="1">
    <source>
        <dbReference type="EMBL" id="PIQ72390.1"/>
    </source>
</evidence>